<keyword evidence="2" id="KW-1185">Reference proteome</keyword>
<comment type="caution">
    <text evidence="1">The sequence shown here is derived from an EMBL/GenBank/DDBJ whole genome shotgun (WGS) entry which is preliminary data.</text>
</comment>
<dbReference type="EMBL" id="NMUH01001601">
    <property type="protein sequence ID" value="MQL93827.1"/>
    <property type="molecule type" value="Genomic_DNA"/>
</dbReference>
<sequence>VGIRLKKHKGSKNREEISHYRQKDFWKALGGSLVLSTRLSSVDTIWFSVDTLSRPGDRVHWELGLVSTLLDLVLTLLDNFFLFWLRALSIVSTPVWGVSTLPLQEMFVPEN</sequence>
<protein>
    <submittedName>
        <fullName evidence="1">Uncharacterized protein</fullName>
    </submittedName>
</protein>
<name>A0A843VH87_COLES</name>
<organism evidence="1 2">
    <name type="scientific">Colocasia esculenta</name>
    <name type="common">Wild taro</name>
    <name type="synonym">Arum esculentum</name>
    <dbReference type="NCBI Taxonomy" id="4460"/>
    <lineage>
        <taxon>Eukaryota</taxon>
        <taxon>Viridiplantae</taxon>
        <taxon>Streptophyta</taxon>
        <taxon>Embryophyta</taxon>
        <taxon>Tracheophyta</taxon>
        <taxon>Spermatophyta</taxon>
        <taxon>Magnoliopsida</taxon>
        <taxon>Liliopsida</taxon>
        <taxon>Araceae</taxon>
        <taxon>Aroideae</taxon>
        <taxon>Colocasieae</taxon>
        <taxon>Colocasia</taxon>
    </lineage>
</organism>
<dbReference type="Proteomes" id="UP000652761">
    <property type="component" value="Unassembled WGS sequence"/>
</dbReference>
<accession>A0A843VH87</accession>
<evidence type="ECO:0000313" key="2">
    <source>
        <dbReference type="Proteomes" id="UP000652761"/>
    </source>
</evidence>
<reference evidence="1" key="1">
    <citation type="submission" date="2017-07" db="EMBL/GenBank/DDBJ databases">
        <title>Taro Niue Genome Assembly and Annotation.</title>
        <authorList>
            <person name="Atibalentja N."/>
            <person name="Keating K."/>
            <person name="Fields C.J."/>
        </authorList>
    </citation>
    <scope>NUCLEOTIDE SEQUENCE</scope>
    <source>
        <strain evidence="1">Niue_2</strain>
        <tissue evidence="1">Leaf</tissue>
    </source>
</reference>
<evidence type="ECO:0000313" key="1">
    <source>
        <dbReference type="EMBL" id="MQL93827.1"/>
    </source>
</evidence>
<gene>
    <name evidence="1" type="ORF">Taro_026477</name>
</gene>
<feature type="non-terminal residue" evidence="1">
    <location>
        <position position="1"/>
    </location>
</feature>
<dbReference type="AlphaFoldDB" id="A0A843VH87"/>
<proteinExistence type="predicted"/>